<feature type="domain" description="Solute-binding protein family 5" evidence="4">
    <location>
        <begin position="66"/>
        <end position="113"/>
    </location>
</feature>
<sequence length="124" mass="13726">MKIARVVTGTLLLLAANAAFAESTLRIGIQDDPDVLDPHRSRTYSGRLVYTALCDKLVDVNPDLTYSPQLATAWNWSEDGKTLTMTLREGVTYHDGEPFDAASVKFNLDRARTLPDSLRKSELA</sequence>
<organism evidence="5 6">
    <name type="scientific">Pseudomonas amygdali pv. mori</name>
    <dbReference type="NCBI Taxonomy" id="34065"/>
    <lineage>
        <taxon>Bacteria</taxon>
        <taxon>Pseudomonadati</taxon>
        <taxon>Pseudomonadota</taxon>
        <taxon>Gammaproteobacteria</taxon>
        <taxon>Pseudomonadales</taxon>
        <taxon>Pseudomonadaceae</taxon>
        <taxon>Pseudomonas</taxon>
        <taxon>Pseudomonas amygdali</taxon>
    </lineage>
</organism>
<gene>
    <name evidence="5" type="ORF">ALO63_04149</name>
</gene>
<comment type="similarity">
    <text evidence="1">Belongs to the bacterial solute-binding protein 5 family.</text>
</comment>
<dbReference type="PANTHER" id="PTHR30290">
    <property type="entry name" value="PERIPLASMIC BINDING COMPONENT OF ABC TRANSPORTER"/>
    <property type="match status" value="1"/>
</dbReference>
<dbReference type="PATRIC" id="fig|34065.5.peg.6054"/>
<evidence type="ECO:0000313" key="5">
    <source>
        <dbReference type="EMBL" id="KPX85225.1"/>
    </source>
</evidence>
<dbReference type="InterPro" id="IPR000914">
    <property type="entry name" value="SBP_5_dom"/>
</dbReference>
<evidence type="ECO:0000259" key="4">
    <source>
        <dbReference type="Pfam" id="PF00496"/>
    </source>
</evidence>
<name>A0A0P9UJ67_PSEA0</name>
<keyword evidence="2 3" id="KW-0732">Signal</keyword>
<evidence type="ECO:0000313" key="6">
    <source>
        <dbReference type="Proteomes" id="UP000050420"/>
    </source>
</evidence>
<dbReference type="PANTHER" id="PTHR30290:SF38">
    <property type="entry name" value="D,D-DIPEPTIDE-BINDING PERIPLASMIC PROTEIN DDPA-RELATED"/>
    <property type="match status" value="1"/>
</dbReference>
<evidence type="ECO:0000256" key="1">
    <source>
        <dbReference type="ARBA" id="ARBA00005695"/>
    </source>
</evidence>
<accession>A0A0P9UJ67</accession>
<dbReference type="Proteomes" id="UP000050420">
    <property type="component" value="Unassembled WGS sequence"/>
</dbReference>
<dbReference type="EMBL" id="LJQU01000548">
    <property type="protein sequence ID" value="KPX85225.1"/>
    <property type="molecule type" value="Genomic_DNA"/>
</dbReference>
<dbReference type="InterPro" id="IPR039424">
    <property type="entry name" value="SBP_5"/>
</dbReference>
<dbReference type="AlphaFoldDB" id="A0A0P9UJ67"/>
<feature type="signal peptide" evidence="3">
    <location>
        <begin position="1"/>
        <end position="21"/>
    </location>
</feature>
<comment type="caution">
    <text evidence="5">The sequence shown here is derived from an EMBL/GenBank/DDBJ whole genome shotgun (WGS) entry which is preliminary data.</text>
</comment>
<protein>
    <submittedName>
        <fullName evidence="5">Extracellular solute-binding protein</fullName>
    </submittedName>
</protein>
<reference evidence="5 6" key="1">
    <citation type="submission" date="2015-09" db="EMBL/GenBank/DDBJ databases">
        <title>Genome announcement of multiple Pseudomonas syringae strains.</title>
        <authorList>
            <person name="Thakur S."/>
            <person name="Wang P.W."/>
            <person name="Gong Y."/>
            <person name="Weir B.S."/>
            <person name="Guttman D.S."/>
        </authorList>
    </citation>
    <scope>NUCLEOTIDE SEQUENCE [LARGE SCALE GENOMIC DNA]</scope>
    <source>
        <strain evidence="5 6">ICMP4331</strain>
    </source>
</reference>
<dbReference type="GO" id="GO:0015833">
    <property type="term" value="P:peptide transport"/>
    <property type="evidence" value="ECO:0007669"/>
    <property type="project" value="TreeGrafter"/>
</dbReference>
<dbReference type="Pfam" id="PF00496">
    <property type="entry name" value="SBP_bac_5"/>
    <property type="match status" value="1"/>
</dbReference>
<evidence type="ECO:0000256" key="3">
    <source>
        <dbReference type="SAM" id="SignalP"/>
    </source>
</evidence>
<evidence type="ECO:0000256" key="2">
    <source>
        <dbReference type="ARBA" id="ARBA00022729"/>
    </source>
</evidence>
<feature type="chain" id="PRO_5006169781" evidence="3">
    <location>
        <begin position="22"/>
        <end position="124"/>
    </location>
</feature>
<proteinExistence type="inferred from homology"/>
<dbReference type="SUPFAM" id="SSF53850">
    <property type="entry name" value="Periplasmic binding protein-like II"/>
    <property type="match status" value="1"/>
</dbReference>
<dbReference type="GO" id="GO:1904680">
    <property type="term" value="F:peptide transmembrane transporter activity"/>
    <property type="evidence" value="ECO:0007669"/>
    <property type="project" value="TreeGrafter"/>
</dbReference>
<dbReference type="Gene3D" id="3.40.190.10">
    <property type="entry name" value="Periplasmic binding protein-like II"/>
    <property type="match status" value="1"/>
</dbReference>